<reference evidence="1" key="2">
    <citation type="submission" date="2023-10" db="EMBL/GenBank/DDBJ databases">
        <title>Analysis of Resistance Genes of Carbapenem-resistant Providencia rettgeri.</title>
        <authorList>
            <person name="Liu M."/>
        </authorList>
    </citation>
    <scope>NUCLEOTIDE SEQUENCE</scope>
    <source>
        <strain evidence="1">QITACRE101</strain>
    </source>
</reference>
<dbReference type="InterPro" id="IPR016181">
    <property type="entry name" value="Acyl_CoA_acyltransferase"/>
</dbReference>
<proteinExistence type="predicted"/>
<reference evidence="1" key="1">
    <citation type="submission" date="2023-04" db="EMBL/GenBank/DDBJ databases">
        <authorList>
            <person name="Li W."/>
        </authorList>
    </citation>
    <scope>NUCLEOTIDE SEQUENCE</scope>
    <source>
        <strain evidence="1">QITACRE101</strain>
    </source>
</reference>
<dbReference type="Gene3D" id="3.40.630.30">
    <property type="match status" value="1"/>
</dbReference>
<sequence>MIIIKQYSPSDKIIWNEFVKLIKSEHFFFYREYMDYHSERFKDHSLMFFDEKNTLLALLPANISDNIIYSHQGLTFGGLLMKASAKQKDILEIFYAIKEYLKSSNYTSLIYKKIPYIYNNIPNDEDLYGLFKINAKLFRRDISSTIKIKNQIKYSKGRKWIVKKAKDNELVYSRTEKIDDFWGNLCNVLSDNHNVKPIHSLQEIKYLYEKFPNNIKFYTTTHNSRLVSGAVIFEVSDVAHTQYLYNTYEGREVGALDGLIDYLVKEVYSSKEYFDFGISNENQGQVLNEGLIAQKEGFGARAVAHDFFEIKSND</sequence>
<protein>
    <submittedName>
        <fullName evidence="1">GNAT family N-acetyltransferase</fullName>
    </submittedName>
</protein>
<dbReference type="AlphaFoldDB" id="A0AB35LE66"/>
<comment type="caution">
    <text evidence="1">The sequence shown here is derived from an EMBL/GenBank/DDBJ whole genome shotgun (WGS) entry which is preliminary data.</text>
</comment>
<evidence type="ECO:0000313" key="2">
    <source>
        <dbReference type="Proteomes" id="UP001162044"/>
    </source>
</evidence>
<accession>A0AB35LE66</accession>
<evidence type="ECO:0000313" key="1">
    <source>
        <dbReference type="EMBL" id="MDH2306831.1"/>
    </source>
</evidence>
<dbReference type="Proteomes" id="UP001162044">
    <property type="component" value="Unassembled WGS sequence"/>
</dbReference>
<dbReference type="SUPFAM" id="SSF55729">
    <property type="entry name" value="Acyl-CoA N-acyltransferases (Nat)"/>
    <property type="match status" value="1"/>
</dbReference>
<name>A0AB35LE66_PRORE</name>
<organism evidence="1 2">
    <name type="scientific">Providencia rettgeri</name>
    <dbReference type="NCBI Taxonomy" id="587"/>
    <lineage>
        <taxon>Bacteria</taxon>
        <taxon>Pseudomonadati</taxon>
        <taxon>Pseudomonadota</taxon>
        <taxon>Gammaproteobacteria</taxon>
        <taxon>Enterobacterales</taxon>
        <taxon>Morganellaceae</taxon>
        <taxon>Providencia</taxon>
    </lineage>
</organism>
<gene>
    <name evidence="1" type="ORF">QDQ51_15585</name>
</gene>
<dbReference type="RefSeq" id="WP_231136884.1">
    <property type="nucleotide sequence ID" value="NZ_JADSSY010000020.1"/>
</dbReference>
<dbReference type="EMBL" id="JARVQW010000008">
    <property type="protein sequence ID" value="MDH2306831.1"/>
    <property type="molecule type" value="Genomic_DNA"/>
</dbReference>